<comment type="caution">
    <text evidence="3">The sequence shown here is derived from an EMBL/GenBank/DDBJ whole genome shotgun (WGS) entry which is preliminary data.</text>
</comment>
<accession>A0ABR1P8K8</accession>
<dbReference type="InterPro" id="IPR056884">
    <property type="entry name" value="NPHP3-like_N"/>
</dbReference>
<dbReference type="Proteomes" id="UP001430848">
    <property type="component" value="Unassembled WGS sequence"/>
</dbReference>
<feature type="domain" description="Nephrocystin 3-like N-terminal" evidence="2">
    <location>
        <begin position="306"/>
        <end position="360"/>
    </location>
</feature>
<evidence type="ECO:0000256" key="1">
    <source>
        <dbReference type="ARBA" id="ARBA00022737"/>
    </source>
</evidence>
<gene>
    <name evidence="3" type="ORF">SLS63_006484</name>
</gene>
<keyword evidence="4" id="KW-1185">Reference proteome</keyword>
<protein>
    <recommendedName>
        <fullName evidence="2">Nephrocystin 3-like N-terminal domain-containing protein</fullName>
    </recommendedName>
</protein>
<name>A0ABR1P8K8_DIAER</name>
<proteinExistence type="predicted"/>
<evidence type="ECO:0000259" key="2">
    <source>
        <dbReference type="Pfam" id="PF24883"/>
    </source>
</evidence>
<evidence type="ECO:0000313" key="4">
    <source>
        <dbReference type="Proteomes" id="UP001430848"/>
    </source>
</evidence>
<dbReference type="EMBL" id="JAKNSF020000031">
    <property type="protein sequence ID" value="KAK7728876.1"/>
    <property type="molecule type" value="Genomic_DNA"/>
</dbReference>
<keyword evidence="1" id="KW-0677">Repeat</keyword>
<organism evidence="3 4">
    <name type="scientific">Diaporthe eres</name>
    <name type="common">Phomopsis oblonga</name>
    <dbReference type="NCBI Taxonomy" id="83184"/>
    <lineage>
        <taxon>Eukaryota</taxon>
        <taxon>Fungi</taxon>
        <taxon>Dikarya</taxon>
        <taxon>Ascomycota</taxon>
        <taxon>Pezizomycotina</taxon>
        <taxon>Sordariomycetes</taxon>
        <taxon>Sordariomycetidae</taxon>
        <taxon>Diaporthales</taxon>
        <taxon>Diaporthaceae</taxon>
        <taxon>Diaporthe</taxon>
        <taxon>Diaporthe eres species complex</taxon>
    </lineage>
</organism>
<sequence length="381" mass="43058">MTREKLFDKILDQLAASSLFSNSTLAPSIFIVYAHDNENEGIAFDGCVRKTISWLQKIHARILSDQSPLPLLLPRIEGTDAIRNIVANQMCLLPGTAGSNETPIRTSVDKVIVCGSEVLERYCNKLSAELYIQDIVRICSDGAEQPGRALESSVLERVEEECGQSDFHHILTELAFLEVRKSAVPEAHGMVPIALNQLDANAAPMQYLPTFRSTDVKLKLKSPTTSSLHKLFFKLLIQLFPEDADFIEPFRECYASVSETLEVNKLVRQEGFEAQAMRQITEAYRKYWRLFCVVIRDGKLQAYTRTGKSYCASRIIDWVRMGLALNKNDEAFAYFYCNKQYADRSEAKAILRNIIRQLATGPWKPEGFASSTAVHKKVYEL</sequence>
<reference evidence="3 4" key="1">
    <citation type="submission" date="2024-02" db="EMBL/GenBank/DDBJ databases">
        <title>De novo assembly and annotation of 12 fungi associated with fruit tree decline syndrome in Ontario, Canada.</title>
        <authorList>
            <person name="Sulman M."/>
            <person name="Ellouze W."/>
            <person name="Ilyukhin E."/>
        </authorList>
    </citation>
    <scope>NUCLEOTIDE SEQUENCE [LARGE SCALE GENOMIC DNA]</scope>
    <source>
        <strain evidence="3 4">M169</strain>
    </source>
</reference>
<evidence type="ECO:0000313" key="3">
    <source>
        <dbReference type="EMBL" id="KAK7728876.1"/>
    </source>
</evidence>
<dbReference type="Pfam" id="PF24883">
    <property type="entry name" value="NPHP3_N"/>
    <property type="match status" value="1"/>
</dbReference>